<organism evidence="1 2">
    <name type="scientific">Gymnopus androsaceus JB14</name>
    <dbReference type="NCBI Taxonomy" id="1447944"/>
    <lineage>
        <taxon>Eukaryota</taxon>
        <taxon>Fungi</taxon>
        <taxon>Dikarya</taxon>
        <taxon>Basidiomycota</taxon>
        <taxon>Agaricomycotina</taxon>
        <taxon>Agaricomycetes</taxon>
        <taxon>Agaricomycetidae</taxon>
        <taxon>Agaricales</taxon>
        <taxon>Marasmiineae</taxon>
        <taxon>Omphalotaceae</taxon>
        <taxon>Gymnopus</taxon>
    </lineage>
</organism>
<sequence length="122" mass="14374">MPASLIPDQRPFLRSGFRLAELQESMQFTPSKFERFLHLVRGTARELGLDPTKRHVQQEPTKWRSFISKMISQEKGLKSFVGHWPIEAYFDFWTRKYTTRLASASRKRTAKVHPSRIQINLL</sequence>
<gene>
    <name evidence="1" type="ORF">BT96DRAFT_528198</name>
</gene>
<evidence type="ECO:0000313" key="2">
    <source>
        <dbReference type="Proteomes" id="UP000799118"/>
    </source>
</evidence>
<name>A0A6A4IM66_9AGAR</name>
<protein>
    <submittedName>
        <fullName evidence="1">Uncharacterized protein</fullName>
    </submittedName>
</protein>
<dbReference type="Proteomes" id="UP000799118">
    <property type="component" value="Unassembled WGS sequence"/>
</dbReference>
<dbReference type="AlphaFoldDB" id="A0A6A4IM66"/>
<reference evidence="1" key="1">
    <citation type="journal article" date="2019" name="Environ. Microbiol.">
        <title>Fungal ecological strategies reflected in gene transcription - a case study of two litter decomposers.</title>
        <authorList>
            <person name="Barbi F."/>
            <person name="Kohler A."/>
            <person name="Barry K."/>
            <person name="Baskaran P."/>
            <person name="Daum C."/>
            <person name="Fauchery L."/>
            <person name="Ihrmark K."/>
            <person name="Kuo A."/>
            <person name="LaButti K."/>
            <person name="Lipzen A."/>
            <person name="Morin E."/>
            <person name="Grigoriev I.V."/>
            <person name="Henrissat B."/>
            <person name="Lindahl B."/>
            <person name="Martin F."/>
        </authorList>
    </citation>
    <scope>NUCLEOTIDE SEQUENCE</scope>
    <source>
        <strain evidence="1">JB14</strain>
    </source>
</reference>
<proteinExistence type="predicted"/>
<dbReference type="EMBL" id="ML769387">
    <property type="protein sequence ID" value="KAE9409554.1"/>
    <property type="molecule type" value="Genomic_DNA"/>
</dbReference>
<accession>A0A6A4IM66</accession>
<keyword evidence="2" id="KW-1185">Reference proteome</keyword>
<evidence type="ECO:0000313" key="1">
    <source>
        <dbReference type="EMBL" id="KAE9409554.1"/>
    </source>
</evidence>